<feature type="domain" description="N-acetyltransferase" evidence="1">
    <location>
        <begin position="22"/>
        <end position="158"/>
    </location>
</feature>
<dbReference type="PIRSF" id="PIRSF028520">
    <property type="entry name" value="UCP028520"/>
    <property type="match status" value="1"/>
</dbReference>
<gene>
    <name evidence="2" type="ORF">HDF16_000451</name>
</gene>
<comment type="caution">
    <text evidence="2">The sequence shown here is derived from an EMBL/GenBank/DDBJ whole genome shotgun (WGS) entry which is preliminary data.</text>
</comment>
<dbReference type="SUPFAM" id="SSF55729">
    <property type="entry name" value="Acyl-CoA N-acyltransferases (Nat)"/>
    <property type="match status" value="1"/>
</dbReference>
<protein>
    <recommendedName>
        <fullName evidence="1">N-acetyltransferase domain-containing protein</fullName>
    </recommendedName>
</protein>
<dbReference type="InterPro" id="IPR016890">
    <property type="entry name" value="UCP028520"/>
</dbReference>
<dbReference type="Proteomes" id="UP000540989">
    <property type="component" value="Unassembled WGS sequence"/>
</dbReference>
<proteinExistence type="predicted"/>
<evidence type="ECO:0000259" key="1">
    <source>
        <dbReference type="PROSITE" id="PS51186"/>
    </source>
</evidence>
<dbReference type="AlphaFoldDB" id="A0A7W7Z9S7"/>
<dbReference type="CDD" id="cd04301">
    <property type="entry name" value="NAT_SF"/>
    <property type="match status" value="1"/>
</dbReference>
<keyword evidence="3" id="KW-1185">Reference proteome</keyword>
<dbReference type="PROSITE" id="PS51186">
    <property type="entry name" value="GNAT"/>
    <property type="match status" value="1"/>
</dbReference>
<dbReference type="RefSeq" id="WP_184213529.1">
    <property type="nucleotide sequence ID" value="NZ_JACHIP010000001.1"/>
</dbReference>
<evidence type="ECO:0000313" key="3">
    <source>
        <dbReference type="Proteomes" id="UP000540989"/>
    </source>
</evidence>
<name>A0A7W7Z9S7_9BACT</name>
<dbReference type="InterPro" id="IPR016181">
    <property type="entry name" value="Acyl_CoA_acyltransferase"/>
</dbReference>
<dbReference type="Gene3D" id="3.40.630.30">
    <property type="match status" value="1"/>
</dbReference>
<dbReference type="InterPro" id="IPR000182">
    <property type="entry name" value="GNAT_dom"/>
</dbReference>
<organism evidence="2 3">
    <name type="scientific">Granulicella aggregans</name>
    <dbReference type="NCBI Taxonomy" id="474949"/>
    <lineage>
        <taxon>Bacteria</taxon>
        <taxon>Pseudomonadati</taxon>
        <taxon>Acidobacteriota</taxon>
        <taxon>Terriglobia</taxon>
        <taxon>Terriglobales</taxon>
        <taxon>Acidobacteriaceae</taxon>
        <taxon>Granulicella</taxon>
    </lineage>
</organism>
<dbReference type="Pfam" id="PF00583">
    <property type="entry name" value="Acetyltransf_1"/>
    <property type="match status" value="1"/>
</dbReference>
<reference evidence="2 3" key="1">
    <citation type="submission" date="2020-08" db="EMBL/GenBank/DDBJ databases">
        <title>Genomic Encyclopedia of Type Strains, Phase IV (KMG-V): Genome sequencing to study the core and pangenomes of soil and plant-associated prokaryotes.</title>
        <authorList>
            <person name="Whitman W."/>
        </authorList>
    </citation>
    <scope>NUCLEOTIDE SEQUENCE [LARGE SCALE GENOMIC DNA]</scope>
    <source>
        <strain evidence="2 3">M8UP14</strain>
    </source>
</reference>
<sequence length="158" mass="17248">MIQDLHGLDFGPILALNNEHAMETSELDASRLKALLDMACYARGVDGGATALLIALDQEAGYENPNFAWFKAAYERFVYIDRVIVADAARGRGIARALYEDLFFFAKDSGQERVVCEVNLDPPNAASDAFHAAMGFEAVGQNTIHGGAKTVRYFAKVL</sequence>
<accession>A0A7W7Z9S7</accession>
<dbReference type="EMBL" id="JACHIP010000001">
    <property type="protein sequence ID" value="MBB5055782.1"/>
    <property type="molecule type" value="Genomic_DNA"/>
</dbReference>
<evidence type="ECO:0000313" key="2">
    <source>
        <dbReference type="EMBL" id="MBB5055782.1"/>
    </source>
</evidence>
<dbReference type="GO" id="GO:0016747">
    <property type="term" value="F:acyltransferase activity, transferring groups other than amino-acyl groups"/>
    <property type="evidence" value="ECO:0007669"/>
    <property type="project" value="InterPro"/>
</dbReference>